<dbReference type="PANTHER" id="PTHR12828">
    <property type="entry name" value="PROTEASOME MATURATION PROTEIN UMP1"/>
    <property type="match status" value="1"/>
</dbReference>
<dbReference type="PANTHER" id="PTHR12828:SF3">
    <property type="entry name" value="PROTEASOME MATURATION PROTEIN"/>
    <property type="match status" value="1"/>
</dbReference>
<dbReference type="OrthoDB" id="15001at2759"/>
<dbReference type="Pfam" id="PF05348">
    <property type="entry name" value="UMP1"/>
    <property type="match status" value="1"/>
</dbReference>
<keyword evidence="1" id="KW-0143">Chaperone</keyword>
<evidence type="ECO:0000256" key="1">
    <source>
        <dbReference type="ARBA" id="ARBA00023186"/>
    </source>
</evidence>
<protein>
    <submittedName>
        <fullName evidence="3">Proteasome maturation protein</fullName>
    </submittedName>
</protein>
<proteinExistence type="inferred from homology"/>
<reference evidence="3" key="1">
    <citation type="submission" date="2017-10" db="EMBL/GenBank/DDBJ databases">
        <title>Transcriptome Assembly of Sugarcane Aphid Adults.</title>
        <authorList>
            <person name="Scully E.D."/>
            <person name="Palmer N.A."/>
            <person name="Geib S.M."/>
            <person name="Sarath G."/>
            <person name="Sattler S.E."/>
        </authorList>
    </citation>
    <scope>NUCLEOTIDE SEQUENCE</scope>
    <source>
        <tissue evidence="3">Whole body</tissue>
    </source>
</reference>
<comment type="similarity">
    <text evidence="2">Belongs to the POMP/UMP1 family.</text>
</comment>
<dbReference type="EMBL" id="GFXV01007068">
    <property type="protein sequence ID" value="MBW18873.1"/>
    <property type="molecule type" value="Transcribed_RNA"/>
</dbReference>
<accession>A0A2H8TX55</accession>
<keyword evidence="3" id="KW-0647">Proteasome</keyword>
<dbReference type="GO" id="GO:0005737">
    <property type="term" value="C:cytoplasm"/>
    <property type="evidence" value="ECO:0007669"/>
    <property type="project" value="TreeGrafter"/>
</dbReference>
<dbReference type="InterPro" id="IPR008012">
    <property type="entry name" value="Ump1"/>
</dbReference>
<gene>
    <name evidence="3" type="primary">POMP</name>
</gene>
<evidence type="ECO:0000313" key="3">
    <source>
        <dbReference type="EMBL" id="MBW18873.1"/>
    </source>
</evidence>
<dbReference type="AlphaFoldDB" id="A0A2H8TX55"/>
<dbReference type="GO" id="GO:0043248">
    <property type="term" value="P:proteasome assembly"/>
    <property type="evidence" value="ECO:0007669"/>
    <property type="project" value="InterPro"/>
</dbReference>
<name>A0A2H8TX55_9HEMI</name>
<organism evidence="3">
    <name type="scientific">Melanaphis sacchari</name>
    <dbReference type="NCBI Taxonomy" id="742174"/>
    <lineage>
        <taxon>Eukaryota</taxon>
        <taxon>Metazoa</taxon>
        <taxon>Ecdysozoa</taxon>
        <taxon>Arthropoda</taxon>
        <taxon>Hexapoda</taxon>
        <taxon>Insecta</taxon>
        <taxon>Pterygota</taxon>
        <taxon>Neoptera</taxon>
        <taxon>Paraneoptera</taxon>
        <taxon>Hemiptera</taxon>
        <taxon>Sternorrhyncha</taxon>
        <taxon>Aphidomorpha</taxon>
        <taxon>Aphidoidea</taxon>
        <taxon>Aphididae</taxon>
        <taxon>Aphidini</taxon>
        <taxon>Melanaphis</taxon>
    </lineage>
</organism>
<sequence length="123" mass="14128">MDLIDNSLGNYAILGAHTTRPKNFKEIYHPVQQNLRNYKAKENRTLVKGLMITQGMHMPLRLAMEQKVFESVGRLPILKSSNLHAEVLNDTLDTVTERDYLNPAEYNETLVPSFVIMDKDLKI</sequence>
<dbReference type="GO" id="GO:0000502">
    <property type="term" value="C:proteasome complex"/>
    <property type="evidence" value="ECO:0007669"/>
    <property type="project" value="UniProtKB-KW"/>
</dbReference>
<dbReference type="GO" id="GO:0005634">
    <property type="term" value="C:nucleus"/>
    <property type="evidence" value="ECO:0007669"/>
    <property type="project" value="TreeGrafter"/>
</dbReference>
<evidence type="ECO:0000256" key="2">
    <source>
        <dbReference type="ARBA" id="ARBA00043974"/>
    </source>
</evidence>